<dbReference type="AlphaFoldDB" id="A0A5M9K0M2"/>
<sequence length="251" mass="27836">MGSTKFDIRGNGVPCHVSFKNLKEILISPSARNSYGSYGKTGSSPSTASAIAKALQGASVRVFGVLVSNTHRKGPSPQQIYNPYPAYPTTNAGLIGDARPIMKIKGFGASSTDGFALSPGMTAEKLMYECSRYESYRAINELANEDLHGCELSYTTAIRMLEAVLENDEELIPRKRSSSLREDKRNMKVGISTDRKENWKDDGMDEWCLIETYESIREWIDGWMDGWMKGTGHSLSPLSGALRDLLWDYLV</sequence>
<proteinExistence type="predicted"/>
<keyword evidence="3" id="KW-1185">Reference proteome</keyword>
<name>A0A5M9K0M2_MONFR</name>
<protein>
    <recommendedName>
        <fullName evidence="1">ATG1-like MIT domain-containing protein</fullName>
    </recommendedName>
</protein>
<gene>
    <name evidence="2" type="ORF">EYC84_004506</name>
</gene>
<dbReference type="InterPro" id="IPR048941">
    <property type="entry name" value="ATG1-like_MIT2"/>
</dbReference>
<evidence type="ECO:0000313" key="2">
    <source>
        <dbReference type="EMBL" id="KAA8575334.1"/>
    </source>
</evidence>
<comment type="caution">
    <text evidence="2">The sequence shown here is derived from an EMBL/GenBank/DDBJ whole genome shotgun (WGS) entry which is preliminary data.</text>
</comment>
<evidence type="ECO:0000259" key="1">
    <source>
        <dbReference type="Pfam" id="PF21127"/>
    </source>
</evidence>
<feature type="domain" description="ATG1-like MIT" evidence="1">
    <location>
        <begin position="118"/>
        <end position="186"/>
    </location>
</feature>
<dbReference type="EMBL" id="VICG01000002">
    <property type="protein sequence ID" value="KAA8575334.1"/>
    <property type="molecule type" value="Genomic_DNA"/>
</dbReference>
<dbReference type="VEuPathDB" id="FungiDB:MFRU_002g01520"/>
<reference evidence="2 3" key="1">
    <citation type="submission" date="2019-06" db="EMBL/GenBank/DDBJ databases">
        <title>Genome Sequence of the Brown Rot Fungal Pathogen Monilinia fructicola.</title>
        <authorList>
            <person name="De Miccolis Angelini R.M."/>
            <person name="Landi L."/>
            <person name="Abate D."/>
            <person name="Pollastro S."/>
            <person name="Romanazzi G."/>
            <person name="Faretra F."/>
        </authorList>
    </citation>
    <scope>NUCLEOTIDE SEQUENCE [LARGE SCALE GENOMIC DNA]</scope>
    <source>
        <strain evidence="2 3">Mfrc123</strain>
    </source>
</reference>
<dbReference type="Pfam" id="PF21127">
    <property type="entry name" value="ATG1-like_MIT2"/>
    <property type="match status" value="1"/>
</dbReference>
<evidence type="ECO:0000313" key="3">
    <source>
        <dbReference type="Proteomes" id="UP000322873"/>
    </source>
</evidence>
<dbReference type="Proteomes" id="UP000322873">
    <property type="component" value="Unassembled WGS sequence"/>
</dbReference>
<organism evidence="2 3">
    <name type="scientific">Monilinia fructicola</name>
    <name type="common">Brown rot fungus</name>
    <name type="synonym">Ciboria fructicola</name>
    <dbReference type="NCBI Taxonomy" id="38448"/>
    <lineage>
        <taxon>Eukaryota</taxon>
        <taxon>Fungi</taxon>
        <taxon>Dikarya</taxon>
        <taxon>Ascomycota</taxon>
        <taxon>Pezizomycotina</taxon>
        <taxon>Leotiomycetes</taxon>
        <taxon>Helotiales</taxon>
        <taxon>Sclerotiniaceae</taxon>
        <taxon>Monilinia</taxon>
    </lineage>
</organism>
<accession>A0A5M9K0M2</accession>